<keyword evidence="9 12" id="KW-0472">Membrane</keyword>
<keyword evidence="5 12" id="KW-0812">Transmembrane</keyword>
<comment type="catalytic activity">
    <reaction evidence="12">
        <text>UDP-N-acetyl-alpha-D-muramoyl-L-alanyl-gamma-D-glutamyl-meso-2,6-diaminopimeloyl-D-alanyl-D-alanine + di-trans,octa-cis-undecaprenyl phosphate = di-trans,octa-cis-undecaprenyl diphospho-N-acetyl-alpha-D-muramoyl-L-alanyl-D-glutamyl-meso-2,6-diaminopimeloyl-D-alanyl-D-alanine + UMP</text>
        <dbReference type="Rhea" id="RHEA:28386"/>
        <dbReference type="ChEBI" id="CHEBI:57865"/>
        <dbReference type="ChEBI" id="CHEBI:60392"/>
        <dbReference type="ChEBI" id="CHEBI:61386"/>
        <dbReference type="ChEBI" id="CHEBI:61387"/>
        <dbReference type="EC" id="2.7.8.13"/>
    </reaction>
</comment>
<feature type="transmembrane region" description="Helical" evidence="12">
    <location>
        <begin position="331"/>
        <end position="352"/>
    </location>
</feature>
<evidence type="ECO:0000256" key="7">
    <source>
        <dbReference type="ARBA" id="ARBA00022984"/>
    </source>
</evidence>
<dbReference type="RefSeq" id="WP_036853712.1">
    <property type="nucleotide sequence ID" value="NZ_JRNU01000001.1"/>
</dbReference>
<feature type="transmembrane region" description="Helical" evidence="12">
    <location>
        <begin position="98"/>
        <end position="116"/>
    </location>
</feature>
<dbReference type="PROSITE" id="PS01348">
    <property type="entry name" value="MRAY_2"/>
    <property type="match status" value="1"/>
</dbReference>
<dbReference type="InterPro" id="IPR018480">
    <property type="entry name" value="PNAcMuramoyl-5peptid_Trfase_CS"/>
</dbReference>
<reference evidence="14 15" key="1">
    <citation type="submission" date="2014-07" db="EMBL/GenBank/DDBJ databases">
        <authorList>
            <person name="McCorrison J."/>
            <person name="Sanka R."/>
            <person name="Torralba M."/>
            <person name="Gillis M."/>
            <person name="Haft D.H."/>
            <person name="Methe B."/>
            <person name="Sutton G."/>
            <person name="Nelson K.E."/>
        </authorList>
    </citation>
    <scope>NUCLEOTIDE SEQUENCE [LARGE SCALE GENOMIC DNA]</scope>
    <source>
        <strain evidence="14 15">DNF00058</strain>
    </source>
</reference>
<keyword evidence="12 13" id="KW-0460">Magnesium</keyword>
<dbReference type="UniPathway" id="UPA00219"/>
<keyword evidence="7 12" id="KW-0573">Peptidoglycan synthesis</keyword>
<name>A0A096D756_9BACT</name>
<dbReference type="CDD" id="cd06852">
    <property type="entry name" value="GT_MraY"/>
    <property type="match status" value="1"/>
</dbReference>
<evidence type="ECO:0000256" key="13">
    <source>
        <dbReference type="PIRSR" id="PIRSR600715-1"/>
    </source>
</evidence>
<dbReference type="GO" id="GO:0046872">
    <property type="term" value="F:metal ion binding"/>
    <property type="evidence" value="ECO:0007669"/>
    <property type="project" value="UniProtKB-KW"/>
</dbReference>
<dbReference type="GO" id="GO:0051301">
    <property type="term" value="P:cell division"/>
    <property type="evidence" value="ECO:0007669"/>
    <property type="project" value="UniProtKB-KW"/>
</dbReference>
<keyword evidence="15" id="KW-1185">Reference proteome</keyword>
<evidence type="ECO:0000313" key="15">
    <source>
        <dbReference type="Proteomes" id="UP000029614"/>
    </source>
</evidence>
<dbReference type="PANTHER" id="PTHR22926:SF5">
    <property type="entry name" value="PHOSPHO-N-ACETYLMURAMOYL-PENTAPEPTIDE-TRANSFERASE HOMOLOG"/>
    <property type="match status" value="1"/>
</dbReference>
<protein>
    <recommendedName>
        <fullName evidence="12">Phospho-N-acetylmuramoyl-pentapeptide-transferase</fullName>
        <ecNumber evidence="12">2.7.8.13</ecNumber>
    </recommendedName>
    <alternativeName>
        <fullName evidence="12">UDP-MurNAc-pentapeptide phosphotransferase</fullName>
    </alternativeName>
</protein>
<comment type="subcellular location">
    <subcellularLocation>
        <location evidence="12">Cell membrane</location>
        <topology evidence="12">Multi-pass membrane protein</topology>
    </subcellularLocation>
    <subcellularLocation>
        <location evidence="1">Membrane</location>
        <topology evidence="1">Multi-pass membrane protein</topology>
    </subcellularLocation>
</comment>
<feature type="transmembrane region" description="Helical" evidence="12">
    <location>
        <begin position="136"/>
        <end position="153"/>
    </location>
</feature>
<dbReference type="OrthoDB" id="9805475at2"/>
<dbReference type="GO" id="GO:0071555">
    <property type="term" value="P:cell wall organization"/>
    <property type="evidence" value="ECO:0007669"/>
    <property type="project" value="UniProtKB-KW"/>
</dbReference>
<feature type="binding site" evidence="13">
    <location>
        <position position="308"/>
    </location>
    <ligand>
        <name>Mg(2+)</name>
        <dbReference type="ChEBI" id="CHEBI:18420"/>
    </ligand>
</feature>
<keyword evidence="11 12" id="KW-0961">Cell wall biogenesis/degradation</keyword>
<feature type="transmembrane region" description="Helical" evidence="12">
    <location>
        <begin position="211"/>
        <end position="229"/>
    </location>
</feature>
<comment type="function">
    <text evidence="12">Catalyzes the initial step of the lipid cycle reactions in the biosynthesis of the cell wall peptidoglycan: transfers peptidoglycan precursor phospho-MurNAc-pentapeptide from UDP-MurNAc-pentapeptide onto the lipid carrier undecaprenyl phosphate, yielding undecaprenyl-pyrophosphoryl-MurNAc-pentapeptide, known as lipid I.</text>
</comment>
<dbReference type="PROSITE" id="PS01347">
    <property type="entry name" value="MRAY_1"/>
    <property type="match status" value="1"/>
</dbReference>
<organism evidence="14 15">
    <name type="scientific">Prevotella amnii DNF00058</name>
    <dbReference type="NCBI Taxonomy" id="1401066"/>
    <lineage>
        <taxon>Bacteria</taxon>
        <taxon>Pseudomonadati</taxon>
        <taxon>Bacteroidota</taxon>
        <taxon>Bacteroidia</taxon>
        <taxon>Bacteroidales</taxon>
        <taxon>Prevotellaceae</taxon>
        <taxon>Prevotella</taxon>
    </lineage>
</organism>
<evidence type="ECO:0000256" key="3">
    <source>
        <dbReference type="ARBA" id="ARBA00022618"/>
    </source>
</evidence>
<evidence type="ECO:0000313" key="14">
    <source>
        <dbReference type="EMBL" id="KGF53359.1"/>
    </source>
</evidence>
<dbReference type="GO" id="GO:0008963">
    <property type="term" value="F:phospho-N-acetylmuramoyl-pentapeptide-transferase activity"/>
    <property type="evidence" value="ECO:0007669"/>
    <property type="project" value="UniProtKB-UniRule"/>
</dbReference>
<feature type="transmembrane region" description="Helical" evidence="12">
    <location>
        <begin position="20"/>
        <end position="42"/>
    </location>
</feature>
<evidence type="ECO:0000256" key="1">
    <source>
        <dbReference type="ARBA" id="ARBA00004141"/>
    </source>
</evidence>
<keyword evidence="8 12" id="KW-1133">Transmembrane helix</keyword>
<dbReference type="PANTHER" id="PTHR22926">
    <property type="entry name" value="PHOSPHO-N-ACETYLMURAMOYL-PENTAPEPTIDE-TRANSFERASE"/>
    <property type="match status" value="1"/>
</dbReference>
<keyword evidence="12 13" id="KW-0479">Metal-binding</keyword>
<evidence type="ECO:0000256" key="11">
    <source>
        <dbReference type="ARBA" id="ARBA00023316"/>
    </source>
</evidence>
<comment type="pathway">
    <text evidence="12">Cell wall biogenesis; peptidoglycan biosynthesis.</text>
</comment>
<evidence type="ECO:0000256" key="9">
    <source>
        <dbReference type="ARBA" id="ARBA00023136"/>
    </source>
</evidence>
<evidence type="ECO:0000256" key="2">
    <source>
        <dbReference type="ARBA" id="ARBA00005583"/>
    </source>
</evidence>
<feature type="binding site" evidence="13">
    <location>
        <position position="233"/>
    </location>
    <ligand>
        <name>Mg(2+)</name>
        <dbReference type="ChEBI" id="CHEBI:18420"/>
    </ligand>
</feature>
<dbReference type="GO" id="GO:0009252">
    <property type="term" value="P:peptidoglycan biosynthetic process"/>
    <property type="evidence" value="ECO:0007669"/>
    <property type="project" value="UniProtKB-UniRule"/>
</dbReference>
<feature type="transmembrane region" description="Helical" evidence="12">
    <location>
        <begin position="241"/>
        <end position="260"/>
    </location>
</feature>
<comment type="similarity">
    <text evidence="2 12">Belongs to the glycosyltransferase 4 family. MraY subfamily.</text>
</comment>
<evidence type="ECO:0000256" key="10">
    <source>
        <dbReference type="ARBA" id="ARBA00023306"/>
    </source>
</evidence>
<evidence type="ECO:0000256" key="5">
    <source>
        <dbReference type="ARBA" id="ARBA00022692"/>
    </source>
</evidence>
<proteinExistence type="inferred from homology"/>
<dbReference type="HAMAP" id="MF_00038">
    <property type="entry name" value="MraY"/>
    <property type="match status" value="1"/>
</dbReference>
<evidence type="ECO:0000256" key="12">
    <source>
        <dbReference type="HAMAP-Rule" id="MF_00038"/>
    </source>
</evidence>
<keyword evidence="10 12" id="KW-0131">Cell cycle</keyword>
<dbReference type="GO" id="GO:0008360">
    <property type="term" value="P:regulation of cell shape"/>
    <property type="evidence" value="ECO:0007669"/>
    <property type="project" value="UniProtKB-KW"/>
</dbReference>
<dbReference type="EMBL" id="JRNU01000001">
    <property type="protein sequence ID" value="KGF53359.1"/>
    <property type="molecule type" value="Genomic_DNA"/>
</dbReference>
<evidence type="ECO:0000256" key="8">
    <source>
        <dbReference type="ARBA" id="ARBA00022989"/>
    </source>
</evidence>
<dbReference type="Proteomes" id="UP000029614">
    <property type="component" value="Unassembled WGS sequence"/>
</dbReference>
<feature type="transmembrane region" description="Helical" evidence="12">
    <location>
        <begin position="280"/>
        <end position="297"/>
    </location>
</feature>
<dbReference type="Pfam" id="PF00953">
    <property type="entry name" value="Glycos_transf_4"/>
    <property type="match status" value="1"/>
</dbReference>
<feature type="transmembrane region" description="Helical" evidence="12">
    <location>
        <begin position="71"/>
        <end position="92"/>
    </location>
</feature>
<gene>
    <name evidence="12" type="primary">mraY</name>
    <name evidence="14" type="ORF">HMPREF9302_00265</name>
</gene>
<keyword evidence="12" id="KW-1003">Cell membrane</keyword>
<sequence length="423" mass="47422">MLYYIFRWLGEYGISGTHLWSYISFRAILAMILALIISAWFGERFIKYLKRRQITETQRDASIDPFGINKIGVPSMGGIIIIVALLVPVILFGRLRNIYLLLMIITTIWLGFLGGMDDFIKIFRHSKEGLKGKYKIVGQISIGLIVGLTLWTSPDVKANLNEEIPNKNNTETIIHHHQTAIKTLKTTIPFVKNHNLDYSEIMGFMGQYKTAAGWILFVIMTIIVVTAVSNGANLNDGMDGMCAGNSAVIGVVLGILAYVSSHYQYAAYLNIMFIPGSEELVIFFSAFIGALIGFLWYNAYPAQVFMGDTGSLTIGGIIAVGAIIIHKELLLPILCGIFFVESLSVIIQVWYYRTGKHKGIKQRIFKRTPIHDAFRTLDSQLDPDCKYVFTKPHSAVHESKIVIRFVIISIILAAFTIITLKLR</sequence>
<evidence type="ECO:0000256" key="4">
    <source>
        <dbReference type="ARBA" id="ARBA00022679"/>
    </source>
</evidence>
<dbReference type="GO" id="GO:0051992">
    <property type="term" value="F:UDP-N-acetylmuramoyl-L-alanyl-D-glutamyl-meso-2,6-diaminopimelyl-D-alanyl-D-alanine:undecaprenyl-phosphate transferase activity"/>
    <property type="evidence" value="ECO:0007669"/>
    <property type="project" value="RHEA"/>
</dbReference>
<accession>A0A096D756</accession>
<comment type="caution">
    <text evidence="14">The sequence shown here is derived from an EMBL/GenBank/DDBJ whole genome shotgun (WGS) entry which is preliminary data.</text>
</comment>
<feature type="transmembrane region" description="Helical" evidence="12">
    <location>
        <begin position="304"/>
        <end position="325"/>
    </location>
</feature>
<evidence type="ECO:0000256" key="6">
    <source>
        <dbReference type="ARBA" id="ARBA00022960"/>
    </source>
</evidence>
<dbReference type="EC" id="2.7.8.13" evidence="12"/>
<dbReference type="InterPro" id="IPR003524">
    <property type="entry name" value="PNAcMuramoyl-5peptid_Trfase"/>
</dbReference>
<keyword evidence="6 12" id="KW-0133">Cell shape</keyword>
<comment type="cofactor">
    <cofactor evidence="12 13">
        <name>Mg(2+)</name>
        <dbReference type="ChEBI" id="CHEBI:18420"/>
    </cofactor>
</comment>
<keyword evidence="3 12" id="KW-0132">Cell division</keyword>
<dbReference type="InterPro" id="IPR000715">
    <property type="entry name" value="Glycosyl_transferase_4"/>
</dbReference>
<dbReference type="AlphaFoldDB" id="A0A096D756"/>
<dbReference type="GO" id="GO:0005886">
    <property type="term" value="C:plasma membrane"/>
    <property type="evidence" value="ECO:0007669"/>
    <property type="project" value="UniProtKB-SubCell"/>
</dbReference>
<feature type="transmembrane region" description="Helical" evidence="12">
    <location>
        <begin position="401"/>
        <end position="420"/>
    </location>
</feature>
<keyword evidence="4 12" id="KW-0808">Transferase</keyword>